<feature type="DNA-binding region" description="Fork-head" evidence="3">
    <location>
        <begin position="69"/>
        <end position="161"/>
    </location>
</feature>
<dbReference type="PANTHER" id="PTHR11829:SF142">
    <property type="entry name" value="FORK-HEAD DOMAIN-CONTAINING PROTEIN"/>
    <property type="match status" value="1"/>
</dbReference>
<evidence type="ECO:0000256" key="2">
    <source>
        <dbReference type="ARBA" id="ARBA00023242"/>
    </source>
</evidence>
<dbReference type="GO" id="GO:0005634">
    <property type="term" value="C:nucleus"/>
    <property type="evidence" value="ECO:0007669"/>
    <property type="project" value="UniProtKB-SubCell"/>
</dbReference>
<dbReference type="OrthoDB" id="5954824at2759"/>
<dbReference type="PROSITE" id="PS50039">
    <property type="entry name" value="FORK_HEAD_3"/>
    <property type="match status" value="1"/>
</dbReference>
<dbReference type="InterPro" id="IPR036388">
    <property type="entry name" value="WH-like_DNA-bd_sf"/>
</dbReference>
<dbReference type="AlphaFoldDB" id="A0A6J8EJZ6"/>
<protein>
    <submittedName>
        <fullName evidence="5">Forkhead box protein L1</fullName>
    </submittedName>
</protein>
<dbReference type="PANTHER" id="PTHR11829">
    <property type="entry name" value="FORKHEAD BOX PROTEIN"/>
    <property type="match status" value="1"/>
</dbReference>
<evidence type="ECO:0000259" key="4">
    <source>
        <dbReference type="PROSITE" id="PS50039"/>
    </source>
</evidence>
<dbReference type="SUPFAM" id="SSF46785">
    <property type="entry name" value="Winged helix' DNA-binding domain"/>
    <property type="match status" value="1"/>
</dbReference>
<sequence length="289" mass="32894">MINSHFNIFHLNSGDSERVKRDSISSEGDGVWTPSLCASESESSYTDSDECIAQVQLSLDRSSSDTNEKPSHSYIAMISMAILSKQNRKLLLNDIYQYIMDNFPFYNNREKAWRNSIRHNLSLNECFVKSGRSNNGKGNYWSIHLACLEDFAKGDFRRRNARRRVRKSSVKTADGSSDKFYTRNNNGYVPMTSSRIGFFPYSIKGSLMHTKPHNPHQIVQSPVYSFEMIRTQFPAVMQSFGSDSLFPFSQSGGQSFITPSTNCTSSSFRPSSSSAFYSSCQIQKDFFDW</sequence>
<organism evidence="5 6">
    <name type="scientific">Mytilus coruscus</name>
    <name type="common">Sea mussel</name>
    <dbReference type="NCBI Taxonomy" id="42192"/>
    <lineage>
        <taxon>Eukaryota</taxon>
        <taxon>Metazoa</taxon>
        <taxon>Spiralia</taxon>
        <taxon>Lophotrochozoa</taxon>
        <taxon>Mollusca</taxon>
        <taxon>Bivalvia</taxon>
        <taxon>Autobranchia</taxon>
        <taxon>Pteriomorphia</taxon>
        <taxon>Mytilida</taxon>
        <taxon>Mytiloidea</taxon>
        <taxon>Mytilidae</taxon>
        <taxon>Mytilinae</taxon>
        <taxon>Mytilus</taxon>
    </lineage>
</organism>
<dbReference type="FunFam" id="1.10.10.10:FF:000135">
    <property type="entry name" value="forkhead box protein G1"/>
    <property type="match status" value="1"/>
</dbReference>
<reference evidence="5 6" key="1">
    <citation type="submission" date="2020-06" db="EMBL/GenBank/DDBJ databases">
        <authorList>
            <person name="Li R."/>
            <person name="Bekaert M."/>
        </authorList>
    </citation>
    <scope>NUCLEOTIDE SEQUENCE [LARGE SCALE GENOMIC DNA]</scope>
    <source>
        <strain evidence="6">wild</strain>
    </source>
</reference>
<dbReference type="GO" id="GO:0009653">
    <property type="term" value="P:anatomical structure morphogenesis"/>
    <property type="evidence" value="ECO:0007669"/>
    <property type="project" value="TreeGrafter"/>
</dbReference>
<keyword evidence="1 3" id="KW-0238">DNA-binding</keyword>
<dbReference type="Gene3D" id="1.10.10.10">
    <property type="entry name" value="Winged helix-like DNA-binding domain superfamily/Winged helix DNA-binding domain"/>
    <property type="match status" value="1"/>
</dbReference>
<dbReference type="PRINTS" id="PR00053">
    <property type="entry name" value="FORKHEAD"/>
</dbReference>
<dbReference type="InterPro" id="IPR047519">
    <property type="entry name" value="FH_FOXQ2-like"/>
</dbReference>
<dbReference type="EMBL" id="CACVKT020009028">
    <property type="protein sequence ID" value="CAC5419381.1"/>
    <property type="molecule type" value="Genomic_DNA"/>
</dbReference>
<accession>A0A6J8EJZ6</accession>
<dbReference type="SMART" id="SM00339">
    <property type="entry name" value="FH"/>
    <property type="match status" value="1"/>
</dbReference>
<dbReference type="GO" id="GO:0000978">
    <property type="term" value="F:RNA polymerase II cis-regulatory region sequence-specific DNA binding"/>
    <property type="evidence" value="ECO:0007669"/>
    <property type="project" value="TreeGrafter"/>
</dbReference>
<comment type="subcellular location">
    <subcellularLocation>
        <location evidence="3">Nucleus</location>
    </subcellularLocation>
</comment>
<dbReference type="Proteomes" id="UP000507470">
    <property type="component" value="Unassembled WGS sequence"/>
</dbReference>
<name>A0A6J8EJZ6_MYTCO</name>
<evidence type="ECO:0000256" key="1">
    <source>
        <dbReference type="ARBA" id="ARBA00023125"/>
    </source>
</evidence>
<dbReference type="InterPro" id="IPR001766">
    <property type="entry name" value="Fork_head_dom"/>
</dbReference>
<evidence type="ECO:0000313" key="6">
    <source>
        <dbReference type="Proteomes" id="UP000507470"/>
    </source>
</evidence>
<gene>
    <name evidence="5" type="ORF">MCOR_51724</name>
</gene>
<dbReference type="PROSITE" id="PS00658">
    <property type="entry name" value="FORK_HEAD_2"/>
    <property type="match status" value="1"/>
</dbReference>
<dbReference type="Pfam" id="PF00250">
    <property type="entry name" value="Forkhead"/>
    <property type="match status" value="1"/>
</dbReference>
<dbReference type="InterPro" id="IPR036390">
    <property type="entry name" value="WH_DNA-bd_sf"/>
</dbReference>
<dbReference type="GO" id="GO:0000981">
    <property type="term" value="F:DNA-binding transcription factor activity, RNA polymerase II-specific"/>
    <property type="evidence" value="ECO:0007669"/>
    <property type="project" value="TreeGrafter"/>
</dbReference>
<dbReference type="CDD" id="cd20035">
    <property type="entry name" value="FH_FOXQ2-like"/>
    <property type="match status" value="1"/>
</dbReference>
<keyword evidence="2 3" id="KW-0539">Nucleus</keyword>
<evidence type="ECO:0000256" key="3">
    <source>
        <dbReference type="PROSITE-ProRule" id="PRU00089"/>
    </source>
</evidence>
<proteinExistence type="predicted"/>
<dbReference type="InterPro" id="IPR030456">
    <property type="entry name" value="TF_fork_head_CS_2"/>
</dbReference>
<feature type="domain" description="Fork-head" evidence="4">
    <location>
        <begin position="69"/>
        <end position="161"/>
    </location>
</feature>
<evidence type="ECO:0000313" key="5">
    <source>
        <dbReference type="EMBL" id="CAC5419381.1"/>
    </source>
</evidence>
<keyword evidence="6" id="KW-1185">Reference proteome</keyword>
<dbReference type="InterPro" id="IPR050211">
    <property type="entry name" value="FOX_domain-containing"/>
</dbReference>
<dbReference type="GO" id="GO:0030154">
    <property type="term" value="P:cell differentiation"/>
    <property type="evidence" value="ECO:0007669"/>
    <property type="project" value="TreeGrafter"/>
</dbReference>